<evidence type="ECO:0000313" key="3">
    <source>
        <dbReference type="Proteomes" id="UP000471120"/>
    </source>
</evidence>
<keyword evidence="1" id="KW-0472">Membrane</keyword>
<feature type="transmembrane region" description="Helical" evidence="1">
    <location>
        <begin position="138"/>
        <end position="156"/>
    </location>
</feature>
<proteinExistence type="predicted"/>
<dbReference type="RefSeq" id="WP_010839316.1">
    <property type="nucleotide sequence ID" value="NZ_QRCM01000001.1"/>
</dbReference>
<feature type="transmembrane region" description="Helical" evidence="1">
    <location>
        <begin position="99"/>
        <end position="118"/>
    </location>
</feature>
<dbReference type="Proteomes" id="UP000471120">
    <property type="component" value="Unassembled WGS sequence"/>
</dbReference>
<dbReference type="AlphaFoldDB" id="A0A6P2CCL0"/>
<feature type="transmembrane region" description="Helical" evidence="1">
    <location>
        <begin position="72"/>
        <end position="92"/>
    </location>
</feature>
<name>A0A6P2CCL0_9NOCA</name>
<dbReference type="EMBL" id="QRCM01000001">
    <property type="protein sequence ID" value="TXG90497.1"/>
    <property type="molecule type" value="Genomic_DNA"/>
</dbReference>
<protein>
    <submittedName>
        <fullName evidence="2">Uncharacterized protein</fullName>
    </submittedName>
</protein>
<keyword evidence="1" id="KW-0812">Transmembrane</keyword>
<accession>A0A6P2CCL0</accession>
<evidence type="ECO:0000256" key="1">
    <source>
        <dbReference type="SAM" id="Phobius"/>
    </source>
</evidence>
<sequence>MSDDATTTMLAREHREFARMQRRVLGEFTLTRRHRLMLAAAVAVAVLGFVLPVVHTVAGWQALVSSDHVSALARVFLGFGAVCGIALSTAALVSRRWRLAWFSGAGCALGSVFGMLAYWSHHSAPQSSAVPDVSAGMLVEWLALIALTLFWMPVLLRRPSLLERHGL</sequence>
<feature type="transmembrane region" description="Helical" evidence="1">
    <location>
        <begin position="36"/>
        <end position="60"/>
    </location>
</feature>
<comment type="caution">
    <text evidence="2">The sequence shown here is derived from an EMBL/GenBank/DDBJ whole genome shotgun (WGS) entry which is preliminary data.</text>
</comment>
<gene>
    <name evidence="2" type="ORF">DW322_10030</name>
</gene>
<evidence type="ECO:0000313" key="2">
    <source>
        <dbReference type="EMBL" id="TXG90497.1"/>
    </source>
</evidence>
<reference evidence="2 3" key="1">
    <citation type="submission" date="2018-07" db="EMBL/GenBank/DDBJ databases">
        <title>Genome sequence of Rhodococcus rhodnii ATCC 35071 from Rhodnius prolixus.</title>
        <authorList>
            <person name="Patel V."/>
            <person name="Vogel K.J."/>
        </authorList>
    </citation>
    <scope>NUCLEOTIDE SEQUENCE [LARGE SCALE GENOMIC DNA]</scope>
    <source>
        <strain evidence="2 3">ATCC 35071</strain>
    </source>
</reference>
<keyword evidence="1" id="KW-1133">Transmembrane helix</keyword>
<organism evidence="2 3">
    <name type="scientific">Rhodococcus rhodnii</name>
    <dbReference type="NCBI Taxonomy" id="38312"/>
    <lineage>
        <taxon>Bacteria</taxon>
        <taxon>Bacillati</taxon>
        <taxon>Actinomycetota</taxon>
        <taxon>Actinomycetes</taxon>
        <taxon>Mycobacteriales</taxon>
        <taxon>Nocardiaceae</taxon>
        <taxon>Rhodococcus</taxon>
    </lineage>
</organism>